<accession>Q0SHE3</accession>
<protein>
    <submittedName>
        <fullName evidence="2">Uncharacterized protein</fullName>
    </submittedName>
</protein>
<name>Q0SHE3_RHOJR</name>
<organism evidence="2 3">
    <name type="scientific">Rhodococcus jostii (strain RHA1)</name>
    <dbReference type="NCBI Taxonomy" id="101510"/>
    <lineage>
        <taxon>Bacteria</taxon>
        <taxon>Bacillati</taxon>
        <taxon>Actinomycetota</taxon>
        <taxon>Actinomycetes</taxon>
        <taxon>Mycobacteriales</taxon>
        <taxon>Nocardiaceae</taxon>
        <taxon>Rhodococcus</taxon>
    </lineage>
</organism>
<evidence type="ECO:0000256" key="1">
    <source>
        <dbReference type="SAM" id="MobiDB-lite"/>
    </source>
</evidence>
<feature type="compositionally biased region" description="Polar residues" evidence="1">
    <location>
        <begin position="182"/>
        <end position="195"/>
    </location>
</feature>
<gene>
    <name evidence="2" type="ordered locus">RHA1_ro01219</name>
</gene>
<evidence type="ECO:0000313" key="3">
    <source>
        <dbReference type="Proteomes" id="UP000008710"/>
    </source>
</evidence>
<dbReference type="EMBL" id="CP000431">
    <property type="protein sequence ID" value="ABG93043.1"/>
    <property type="molecule type" value="Genomic_DNA"/>
</dbReference>
<reference evidence="3" key="1">
    <citation type="journal article" date="2006" name="Proc. Natl. Acad. Sci. U.S.A.">
        <title>The complete genome of Rhodococcus sp. RHA1 provides insights into a catabolic powerhouse.</title>
        <authorList>
            <person name="McLeod M.P."/>
            <person name="Warren R.L."/>
            <person name="Hsiao W.W.L."/>
            <person name="Araki N."/>
            <person name="Myhre M."/>
            <person name="Fernandes C."/>
            <person name="Miyazawa D."/>
            <person name="Wong W."/>
            <person name="Lillquist A.L."/>
            <person name="Wang D."/>
            <person name="Dosanjh M."/>
            <person name="Hara H."/>
            <person name="Petrescu A."/>
            <person name="Morin R.D."/>
            <person name="Yang G."/>
            <person name="Stott J.M."/>
            <person name="Schein J.E."/>
            <person name="Shin H."/>
            <person name="Smailus D."/>
            <person name="Siddiqui A.S."/>
            <person name="Marra M.A."/>
            <person name="Jones S.J.M."/>
            <person name="Holt R."/>
            <person name="Brinkman F.S.L."/>
            <person name="Miyauchi K."/>
            <person name="Fukuda M."/>
            <person name="Davies J.E."/>
            <person name="Mohn W.W."/>
            <person name="Eltis L.D."/>
        </authorList>
    </citation>
    <scope>NUCLEOTIDE SEQUENCE [LARGE SCALE GENOMIC DNA]</scope>
    <source>
        <strain evidence="3">RHA1</strain>
    </source>
</reference>
<dbReference type="Proteomes" id="UP000008710">
    <property type="component" value="Chromosome"/>
</dbReference>
<sequence>MREYSGAEEPTAIHSGKTKGFFASARAWGSQRAASMVMSTLSRSSPARMVAGSAPCSAYRTLPPISSNRMSPDAVPRLTTSWAGRGAAGSGGAAAGISVTGTARARSSAAQSLSWIRPRTSYGAASGTRTGEPLGSATPIRVYAGSGGVSQRTGPYSASTSIRLPGPSSTTRRVSGAASKPGLSNATDVTSTGTSPVFAIRT</sequence>
<evidence type="ECO:0000313" key="2">
    <source>
        <dbReference type="EMBL" id="ABG93043.1"/>
    </source>
</evidence>
<dbReference type="KEGG" id="rha:RHA1_ro01219"/>
<dbReference type="HOGENOM" id="CLU_1353748_0_0_11"/>
<proteinExistence type="predicted"/>
<feature type="compositionally biased region" description="Polar residues" evidence="1">
    <location>
        <begin position="149"/>
        <end position="173"/>
    </location>
</feature>
<dbReference type="AlphaFoldDB" id="Q0SHE3"/>
<feature type="region of interest" description="Disordered" evidence="1">
    <location>
        <begin position="145"/>
        <end position="202"/>
    </location>
</feature>